<feature type="compositionally biased region" description="Polar residues" evidence="3">
    <location>
        <begin position="316"/>
        <end position="334"/>
    </location>
</feature>
<feature type="region of interest" description="Disordered" evidence="3">
    <location>
        <begin position="315"/>
        <end position="352"/>
    </location>
</feature>
<dbReference type="SMART" id="SM00784">
    <property type="entry name" value="SPT2"/>
    <property type="match status" value="1"/>
</dbReference>
<keyword evidence="5" id="KW-1185">Reference proteome</keyword>
<feature type="compositionally biased region" description="Polar residues" evidence="3">
    <location>
        <begin position="243"/>
        <end position="280"/>
    </location>
</feature>
<comment type="similarity">
    <text evidence="1">Belongs to the SPT2 family.</text>
</comment>
<dbReference type="GO" id="GO:0005730">
    <property type="term" value="C:nucleolus"/>
    <property type="evidence" value="ECO:0007669"/>
    <property type="project" value="TreeGrafter"/>
</dbReference>
<protein>
    <recommendedName>
        <fullName evidence="6">Protein SPT2 homolog</fullName>
    </recommendedName>
</protein>
<proteinExistence type="inferred from homology"/>
<evidence type="ECO:0000256" key="1">
    <source>
        <dbReference type="ARBA" id="ARBA00006461"/>
    </source>
</evidence>
<feature type="region of interest" description="Disordered" evidence="3">
    <location>
        <begin position="135"/>
        <end position="298"/>
    </location>
</feature>
<dbReference type="AlphaFoldDB" id="A0A7J6EY81"/>
<feature type="compositionally biased region" description="Low complexity" evidence="3">
    <location>
        <begin position="281"/>
        <end position="297"/>
    </location>
</feature>
<reference evidence="4 5" key="1">
    <citation type="journal article" date="2020" name="bioRxiv">
        <title>Sequence and annotation of 42 cannabis genomes reveals extensive copy number variation in cannabinoid synthesis and pathogen resistance genes.</title>
        <authorList>
            <person name="Mckernan K.J."/>
            <person name="Helbert Y."/>
            <person name="Kane L.T."/>
            <person name="Ebling H."/>
            <person name="Zhang L."/>
            <person name="Liu B."/>
            <person name="Eaton Z."/>
            <person name="Mclaughlin S."/>
            <person name="Kingan S."/>
            <person name="Baybayan P."/>
            <person name="Concepcion G."/>
            <person name="Jordan M."/>
            <person name="Riva A."/>
            <person name="Barbazuk W."/>
            <person name="Harkins T."/>
        </authorList>
    </citation>
    <scope>NUCLEOTIDE SEQUENCE [LARGE SCALE GENOMIC DNA]</scope>
    <source>
        <strain evidence="5">cv. Jamaican Lion 4</strain>
        <tissue evidence="4">Leaf</tissue>
    </source>
</reference>
<dbReference type="Pfam" id="PF08243">
    <property type="entry name" value="SPT2"/>
    <property type="match status" value="1"/>
</dbReference>
<dbReference type="GO" id="GO:0003677">
    <property type="term" value="F:DNA binding"/>
    <property type="evidence" value="ECO:0007669"/>
    <property type="project" value="TreeGrafter"/>
</dbReference>
<comment type="caution">
    <text evidence="4">The sequence shown here is derived from an EMBL/GenBank/DDBJ whole genome shotgun (WGS) entry which is preliminary data.</text>
</comment>
<name>A0A7J6EY81_CANSA</name>
<sequence>MEDNKYKKEERLELFHGYRERLKEEIRKKRMNKSTTAAPNNINNSRKKLQYDNYGSFFGPSPSSKPVNNNIIASRVIQEMSKSIITSLLSSPKVVNIDHDDDVKTKVQKLKDSRDYSFLMNDDDQMPMKTKQALGNNVSHAKKTSSTPMSGHSSRLPSPSSRLTWPPMDSTRQHSSNNGTGPSRPSIKNGTGPSRPSISSNGTGPSRPSSNNRIESGRPSTSNRTGLGRPSISSNGTGFGRPSISNNRTGPGQPSSSNGTRPSRPSSSNGTKSSISRPKNSSMPSMQKSLSSKLQPSISRQQQLEVVAKAKLLSRPQINKPQKQSSSHLTSYNDNCPKKKPMRQYSDDEGDEGEDYQAISMMIRQMFRYNPKKFVGRDDDDSNMVANFDDIQREEKRSERMGRRKDKKEQLLIEEEERREREAKMRRLKKLKFEH</sequence>
<dbReference type="PANTHER" id="PTHR22691:SF8">
    <property type="entry name" value="PROTEIN SPT2 HOMOLOG"/>
    <property type="match status" value="1"/>
</dbReference>
<dbReference type="GO" id="GO:0042393">
    <property type="term" value="F:histone binding"/>
    <property type="evidence" value="ECO:0007669"/>
    <property type="project" value="TreeGrafter"/>
</dbReference>
<feature type="compositionally biased region" description="Basic and acidic residues" evidence="3">
    <location>
        <begin position="390"/>
        <end position="435"/>
    </location>
</feature>
<dbReference type="GO" id="GO:0006334">
    <property type="term" value="P:nucleosome assembly"/>
    <property type="evidence" value="ECO:0007669"/>
    <property type="project" value="TreeGrafter"/>
</dbReference>
<feature type="compositionally biased region" description="Polar residues" evidence="3">
    <location>
        <begin position="173"/>
        <end position="236"/>
    </location>
</feature>
<keyword evidence="2" id="KW-0175">Coiled coil</keyword>
<evidence type="ECO:0000256" key="2">
    <source>
        <dbReference type="ARBA" id="ARBA00023054"/>
    </source>
</evidence>
<dbReference type="GO" id="GO:0006360">
    <property type="term" value="P:transcription by RNA polymerase I"/>
    <property type="evidence" value="ECO:0007669"/>
    <property type="project" value="TreeGrafter"/>
</dbReference>
<dbReference type="Proteomes" id="UP000583929">
    <property type="component" value="Unassembled WGS sequence"/>
</dbReference>
<dbReference type="PANTHER" id="PTHR22691">
    <property type="entry name" value="YEAST SPT2-RELATED"/>
    <property type="match status" value="1"/>
</dbReference>
<accession>A0A7J6EY81</accession>
<organism evidence="4 5">
    <name type="scientific">Cannabis sativa</name>
    <name type="common">Hemp</name>
    <name type="synonym">Marijuana</name>
    <dbReference type="NCBI Taxonomy" id="3483"/>
    <lineage>
        <taxon>Eukaryota</taxon>
        <taxon>Viridiplantae</taxon>
        <taxon>Streptophyta</taxon>
        <taxon>Embryophyta</taxon>
        <taxon>Tracheophyta</taxon>
        <taxon>Spermatophyta</taxon>
        <taxon>Magnoliopsida</taxon>
        <taxon>eudicotyledons</taxon>
        <taxon>Gunneridae</taxon>
        <taxon>Pentapetalae</taxon>
        <taxon>rosids</taxon>
        <taxon>fabids</taxon>
        <taxon>Rosales</taxon>
        <taxon>Cannabaceae</taxon>
        <taxon>Cannabis</taxon>
    </lineage>
</organism>
<evidence type="ECO:0000313" key="5">
    <source>
        <dbReference type="Proteomes" id="UP000583929"/>
    </source>
</evidence>
<evidence type="ECO:0008006" key="6">
    <source>
        <dbReference type="Google" id="ProtNLM"/>
    </source>
</evidence>
<dbReference type="InterPro" id="IPR013256">
    <property type="entry name" value="Chromatin_SPT2"/>
</dbReference>
<gene>
    <name evidence="4" type="ORF">G4B88_002129</name>
</gene>
<evidence type="ECO:0000313" key="4">
    <source>
        <dbReference type="EMBL" id="KAF4363382.1"/>
    </source>
</evidence>
<dbReference type="EMBL" id="JAATIQ010000297">
    <property type="protein sequence ID" value="KAF4363382.1"/>
    <property type="molecule type" value="Genomic_DNA"/>
</dbReference>
<feature type="compositionally biased region" description="Low complexity" evidence="3">
    <location>
        <begin position="153"/>
        <end position="163"/>
    </location>
</feature>
<evidence type="ECO:0000256" key="3">
    <source>
        <dbReference type="SAM" id="MobiDB-lite"/>
    </source>
</evidence>
<feature type="region of interest" description="Disordered" evidence="3">
    <location>
        <begin position="375"/>
        <end position="435"/>
    </location>
</feature>
<feature type="compositionally biased region" description="Polar residues" evidence="3">
    <location>
        <begin position="135"/>
        <end position="152"/>
    </location>
</feature>